<dbReference type="Gene3D" id="3.30.200.20">
    <property type="entry name" value="Phosphorylase Kinase, domain 1"/>
    <property type="match status" value="1"/>
</dbReference>
<dbReference type="GO" id="GO:0044773">
    <property type="term" value="P:mitotic DNA damage checkpoint signaling"/>
    <property type="evidence" value="ECO:0007669"/>
    <property type="project" value="TreeGrafter"/>
</dbReference>
<evidence type="ECO:0000256" key="1">
    <source>
        <dbReference type="SAM" id="MobiDB-lite"/>
    </source>
</evidence>
<dbReference type="PROSITE" id="PS00107">
    <property type="entry name" value="PROTEIN_KINASE_ATP"/>
    <property type="match status" value="1"/>
</dbReference>
<sequence>MMDSFLGMIPSLYTAPFPTSTILSTPPPTPRPHSATKSSTTAPKSTTGNTVINGYEFEKVLGAGAFGETWMAKSLADHNTYAIKKFKKSSTGTTQAAKYAQLDQANEIEILQMVLGICRVSTVCLKEVFSVSNNTYVVMDFINGIDVWTCMCGDIKTGSKRIPLGLRRSKYAGIVSDLIFGLFKLHSLGIVHQDIKGENIMWDDDNECFKFIDFGLSCILNKGYDAKDKSSSTSYPTPVLNTARETYKNKIYNPDSFSNPCGVIGNALSLSPEMIDQRTGNPDNKNRTYPATWLKAHDVWSLGCVLFIWYWMPDDIHKINDDVVEQLYFGWHFAKDYPGYASMFDEIKDANEKIWEVLMVLFQRAPDVRVDKFEDMATTMFAGGLDIPVTVANWDNANITKAAQVALGEWQVSVFSETTAAKAQFRKSMR</sequence>
<dbReference type="GO" id="GO:0005524">
    <property type="term" value="F:ATP binding"/>
    <property type="evidence" value="ECO:0007669"/>
    <property type="project" value="InterPro"/>
</dbReference>
<dbReference type="PROSITE" id="PS50011">
    <property type="entry name" value="PROTEIN_KINASE_DOM"/>
    <property type="match status" value="1"/>
</dbReference>
<organism evidence="3">
    <name type="scientific">viral metagenome</name>
    <dbReference type="NCBI Taxonomy" id="1070528"/>
    <lineage>
        <taxon>unclassified sequences</taxon>
        <taxon>metagenomes</taxon>
        <taxon>organismal metagenomes</taxon>
    </lineage>
</organism>
<dbReference type="AlphaFoldDB" id="A0A6C0JT16"/>
<dbReference type="GO" id="GO:0005634">
    <property type="term" value="C:nucleus"/>
    <property type="evidence" value="ECO:0007669"/>
    <property type="project" value="TreeGrafter"/>
</dbReference>
<feature type="compositionally biased region" description="Low complexity" evidence="1">
    <location>
        <begin position="32"/>
        <end position="47"/>
    </location>
</feature>
<dbReference type="EMBL" id="MN740694">
    <property type="protein sequence ID" value="QHU08041.1"/>
    <property type="molecule type" value="Genomic_DNA"/>
</dbReference>
<dbReference type="InterPro" id="IPR011009">
    <property type="entry name" value="Kinase-like_dom_sf"/>
</dbReference>
<dbReference type="GO" id="GO:0004674">
    <property type="term" value="F:protein serine/threonine kinase activity"/>
    <property type="evidence" value="ECO:0007669"/>
    <property type="project" value="TreeGrafter"/>
</dbReference>
<protein>
    <recommendedName>
        <fullName evidence="2">Protein kinase domain-containing protein</fullName>
    </recommendedName>
</protein>
<dbReference type="SMART" id="SM00220">
    <property type="entry name" value="S_TKc"/>
    <property type="match status" value="1"/>
</dbReference>
<dbReference type="InterPro" id="IPR000719">
    <property type="entry name" value="Prot_kinase_dom"/>
</dbReference>
<evidence type="ECO:0000313" key="3">
    <source>
        <dbReference type="EMBL" id="QHU08041.1"/>
    </source>
</evidence>
<evidence type="ECO:0000259" key="2">
    <source>
        <dbReference type="PROSITE" id="PS50011"/>
    </source>
</evidence>
<proteinExistence type="predicted"/>
<dbReference type="Gene3D" id="1.10.510.10">
    <property type="entry name" value="Transferase(Phosphotransferase) domain 1"/>
    <property type="match status" value="1"/>
</dbReference>
<accession>A0A6C0JT16</accession>
<reference evidence="3" key="1">
    <citation type="journal article" date="2020" name="Nature">
        <title>Giant virus diversity and host interactions through global metagenomics.</title>
        <authorList>
            <person name="Schulz F."/>
            <person name="Roux S."/>
            <person name="Paez-Espino D."/>
            <person name="Jungbluth S."/>
            <person name="Walsh D.A."/>
            <person name="Denef V.J."/>
            <person name="McMahon K.D."/>
            <person name="Konstantinidis K.T."/>
            <person name="Eloe-Fadrosh E.A."/>
            <person name="Kyrpides N.C."/>
            <person name="Woyke T."/>
        </authorList>
    </citation>
    <scope>NUCLEOTIDE SEQUENCE</scope>
    <source>
        <strain evidence="3">GVMAG-S-1062768-28</strain>
    </source>
</reference>
<dbReference type="SUPFAM" id="SSF56112">
    <property type="entry name" value="Protein kinase-like (PK-like)"/>
    <property type="match status" value="1"/>
</dbReference>
<feature type="domain" description="Protein kinase" evidence="2">
    <location>
        <begin position="55"/>
        <end position="381"/>
    </location>
</feature>
<dbReference type="Pfam" id="PF00069">
    <property type="entry name" value="Pkinase"/>
    <property type="match status" value="1"/>
</dbReference>
<dbReference type="PANTHER" id="PTHR44167:SF24">
    <property type="entry name" value="SERINE_THREONINE-PROTEIN KINASE CHK2"/>
    <property type="match status" value="1"/>
</dbReference>
<feature type="region of interest" description="Disordered" evidence="1">
    <location>
        <begin position="20"/>
        <end position="47"/>
    </location>
</feature>
<dbReference type="GO" id="GO:0005737">
    <property type="term" value="C:cytoplasm"/>
    <property type="evidence" value="ECO:0007669"/>
    <property type="project" value="TreeGrafter"/>
</dbReference>
<dbReference type="CDD" id="cd00180">
    <property type="entry name" value="PKc"/>
    <property type="match status" value="1"/>
</dbReference>
<name>A0A6C0JT16_9ZZZZ</name>
<dbReference type="InterPro" id="IPR017441">
    <property type="entry name" value="Protein_kinase_ATP_BS"/>
</dbReference>
<dbReference type="PANTHER" id="PTHR44167">
    <property type="entry name" value="OVARIAN-SPECIFIC SERINE/THREONINE-PROTEIN KINASE LOK-RELATED"/>
    <property type="match status" value="1"/>
</dbReference>